<evidence type="ECO:0000256" key="1">
    <source>
        <dbReference type="ARBA" id="ARBA00004123"/>
    </source>
</evidence>
<feature type="compositionally biased region" description="Low complexity" evidence="4">
    <location>
        <begin position="136"/>
        <end position="149"/>
    </location>
</feature>
<dbReference type="InterPro" id="IPR009146">
    <property type="entry name" value="Groucho_enhance"/>
</dbReference>
<comment type="similarity">
    <text evidence="2">Belongs to the WD repeat Groucho/TLE family.</text>
</comment>
<dbReference type="EnsemblMetazoa" id="HelroT171585">
    <property type="protein sequence ID" value="HelroP171585"/>
    <property type="gene ID" value="HelroG171585"/>
</dbReference>
<dbReference type="AlphaFoldDB" id="T1F4F4"/>
<dbReference type="EMBL" id="KB096365">
    <property type="protein sequence ID" value="ESO05230.1"/>
    <property type="molecule type" value="Genomic_DNA"/>
</dbReference>
<dbReference type="EMBL" id="AMQM01003898">
    <property type="status" value="NOT_ANNOTATED_CDS"/>
    <property type="molecule type" value="Genomic_DNA"/>
</dbReference>
<dbReference type="CTD" id="20203703"/>
<dbReference type="GeneID" id="20203703"/>
<evidence type="ECO:0000256" key="3">
    <source>
        <dbReference type="ARBA" id="ARBA00023242"/>
    </source>
</evidence>
<comment type="subcellular location">
    <subcellularLocation>
        <location evidence="1">Nucleus</location>
    </subcellularLocation>
</comment>
<proteinExistence type="inferred from homology"/>
<evidence type="ECO:0000256" key="2">
    <source>
        <dbReference type="ARBA" id="ARBA00005969"/>
    </source>
</evidence>
<evidence type="ECO:0000313" key="6">
    <source>
        <dbReference type="EMBL" id="ESO05230.1"/>
    </source>
</evidence>
<feature type="region of interest" description="Disordered" evidence="4">
    <location>
        <begin position="136"/>
        <end position="164"/>
    </location>
</feature>
<dbReference type="STRING" id="6412.T1F4F4"/>
<evidence type="ECO:0000256" key="4">
    <source>
        <dbReference type="SAM" id="MobiDB-lite"/>
    </source>
</evidence>
<dbReference type="InParanoid" id="T1F4F4"/>
<keyword evidence="8" id="KW-1185">Reference proteome</keyword>
<sequence length="193" mass="21618">MAFNFVKLPALQNEKFSLPNSSTGSVVMSRPPSVSASKDIFSNVFQNSVKVEFDKLTQEKTELHRLYIMYYEMSYGLNVEMHKQTEIAKRLNAICAQIIPFLSQEVENFSTKSASDQELFGKDLIIFQSAGPASTAAASSGGSGASQTGDHAGAQRHHREKKQNQHWDQTFVFTFQNAKRGDDNWSLLRLGLY</sequence>
<name>T1F4F4_HELRO</name>
<dbReference type="Proteomes" id="UP000015101">
    <property type="component" value="Unassembled WGS sequence"/>
</dbReference>
<dbReference type="OrthoDB" id="2624652at2759"/>
<dbReference type="eggNOG" id="KOG0639">
    <property type="taxonomic scope" value="Eukaryota"/>
</dbReference>
<dbReference type="KEGG" id="hro:HELRODRAFT_171585"/>
<dbReference type="PANTHER" id="PTHR10814">
    <property type="entry name" value="TRANSDUCIN-LIKE ENHANCER PROTEIN"/>
    <property type="match status" value="1"/>
</dbReference>
<dbReference type="InterPro" id="IPR005617">
    <property type="entry name" value="Groucho/TLE_N"/>
</dbReference>
<feature type="domain" description="Groucho/TLE N-terminal Q-rich" evidence="5">
    <location>
        <begin position="46"/>
        <end position="108"/>
    </location>
</feature>
<evidence type="ECO:0000313" key="7">
    <source>
        <dbReference type="EnsemblMetazoa" id="HelroP171585"/>
    </source>
</evidence>
<dbReference type="PANTHER" id="PTHR10814:SF21">
    <property type="entry name" value="PROTEIN GROUCHO"/>
    <property type="match status" value="1"/>
</dbReference>
<evidence type="ECO:0000259" key="5">
    <source>
        <dbReference type="Pfam" id="PF03920"/>
    </source>
</evidence>
<organism evidence="7 8">
    <name type="scientific">Helobdella robusta</name>
    <name type="common">Californian leech</name>
    <dbReference type="NCBI Taxonomy" id="6412"/>
    <lineage>
        <taxon>Eukaryota</taxon>
        <taxon>Metazoa</taxon>
        <taxon>Spiralia</taxon>
        <taxon>Lophotrochozoa</taxon>
        <taxon>Annelida</taxon>
        <taxon>Clitellata</taxon>
        <taxon>Hirudinea</taxon>
        <taxon>Rhynchobdellida</taxon>
        <taxon>Glossiphoniidae</taxon>
        <taxon>Helobdella</taxon>
    </lineage>
</organism>
<reference evidence="7" key="3">
    <citation type="submission" date="2015-06" db="UniProtKB">
        <authorList>
            <consortium name="EnsemblMetazoa"/>
        </authorList>
    </citation>
    <scope>IDENTIFICATION</scope>
</reference>
<dbReference type="HOGENOM" id="CLU_1410227_0_0_1"/>
<dbReference type="GO" id="GO:0006355">
    <property type="term" value="P:regulation of DNA-templated transcription"/>
    <property type="evidence" value="ECO:0007669"/>
    <property type="project" value="InterPro"/>
</dbReference>
<reference evidence="8" key="1">
    <citation type="submission" date="2012-12" db="EMBL/GenBank/DDBJ databases">
        <authorList>
            <person name="Hellsten U."/>
            <person name="Grimwood J."/>
            <person name="Chapman J.A."/>
            <person name="Shapiro H."/>
            <person name="Aerts A."/>
            <person name="Otillar R.P."/>
            <person name="Terry A.Y."/>
            <person name="Boore J.L."/>
            <person name="Simakov O."/>
            <person name="Marletaz F."/>
            <person name="Cho S.-J."/>
            <person name="Edsinger-Gonzales E."/>
            <person name="Havlak P."/>
            <person name="Kuo D.-H."/>
            <person name="Larsson T."/>
            <person name="Lv J."/>
            <person name="Arendt D."/>
            <person name="Savage R."/>
            <person name="Osoegawa K."/>
            <person name="de Jong P."/>
            <person name="Lindberg D.R."/>
            <person name="Seaver E.C."/>
            <person name="Weisblat D.A."/>
            <person name="Putnam N.H."/>
            <person name="Grigoriev I.V."/>
            <person name="Rokhsar D.S."/>
        </authorList>
    </citation>
    <scope>NUCLEOTIDE SEQUENCE</scope>
</reference>
<gene>
    <name evidence="7" type="primary">20203703</name>
    <name evidence="6" type="ORF">HELRODRAFT_171585</name>
</gene>
<dbReference type="RefSeq" id="XP_009016545.1">
    <property type="nucleotide sequence ID" value="XM_009018297.1"/>
</dbReference>
<keyword evidence="3" id="KW-0539">Nucleus</keyword>
<evidence type="ECO:0000313" key="8">
    <source>
        <dbReference type="Proteomes" id="UP000015101"/>
    </source>
</evidence>
<reference evidence="6 8" key="2">
    <citation type="journal article" date="2013" name="Nature">
        <title>Insights into bilaterian evolution from three spiralian genomes.</title>
        <authorList>
            <person name="Simakov O."/>
            <person name="Marletaz F."/>
            <person name="Cho S.J."/>
            <person name="Edsinger-Gonzales E."/>
            <person name="Havlak P."/>
            <person name="Hellsten U."/>
            <person name="Kuo D.H."/>
            <person name="Larsson T."/>
            <person name="Lv J."/>
            <person name="Arendt D."/>
            <person name="Savage R."/>
            <person name="Osoegawa K."/>
            <person name="de Jong P."/>
            <person name="Grimwood J."/>
            <person name="Chapman J.A."/>
            <person name="Shapiro H."/>
            <person name="Aerts A."/>
            <person name="Otillar R.P."/>
            <person name="Terry A.Y."/>
            <person name="Boore J.L."/>
            <person name="Grigoriev I.V."/>
            <person name="Lindberg D.R."/>
            <person name="Seaver E.C."/>
            <person name="Weisblat D.A."/>
            <person name="Putnam N.H."/>
            <person name="Rokhsar D.S."/>
        </authorList>
    </citation>
    <scope>NUCLEOTIDE SEQUENCE</scope>
</reference>
<protein>
    <recommendedName>
        <fullName evidence="5">Groucho/TLE N-terminal Q-rich domain-containing protein</fullName>
    </recommendedName>
</protein>
<dbReference type="Pfam" id="PF03920">
    <property type="entry name" value="TLE_N"/>
    <property type="match status" value="1"/>
</dbReference>
<dbReference type="GO" id="GO:0005634">
    <property type="term" value="C:nucleus"/>
    <property type="evidence" value="ECO:0007669"/>
    <property type="project" value="UniProtKB-SubCell"/>
</dbReference>
<accession>T1F4F4</accession>